<keyword evidence="6" id="KW-1185">Reference proteome</keyword>
<keyword evidence="1" id="KW-0805">Transcription regulation</keyword>
<gene>
    <name evidence="5" type="ordered locus">EBL_c35510</name>
</gene>
<dbReference type="KEGG" id="ebt:EBL_c35510"/>
<evidence type="ECO:0000313" key="5">
    <source>
        <dbReference type="EMBL" id="AFJ48606.1"/>
    </source>
</evidence>
<sequence length="284" mass="32865">MEALIPRRCAVQGVPEEFTDTRDRAQFRHLADIPGVELYHAHISRYAFEPHTHEAFGIGAIESGAERFRYRGSQHIAPSDSLVLMNPDELHTGQAETTDGWRYRMIYLEPQLLSGLAGSQNWWFNEVVRYDPLRARRVGALIFTLWHSQEALQQHGLLLELLDTVRPYSPGNSPRQPHASPRFTRVRDYLHDNYMHSITLDELAALLSLTPWHFQRQFKQQFHATPHQMLMAIRLWRAKQFLTRGMPAAEVAAACGLSDQSHLTRAFTRRYGITPVRYQKQVTR</sequence>
<dbReference type="AlphaFoldDB" id="I2BDK2"/>
<dbReference type="InterPro" id="IPR009057">
    <property type="entry name" value="Homeodomain-like_sf"/>
</dbReference>
<dbReference type="PANTHER" id="PTHR46796">
    <property type="entry name" value="HTH-TYPE TRANSCRIPTIONAL ACTIVATOR RHAS-RELATED"/>
    <property type="match status" value="1"/>
</dbReference>
<evidence type="ECO:0000256" key="2">
    <source>
        <dbReference type="ARBA" id="ARBA00023125"/>
    </source>
</evidence>
<evidence type="ECO:0000256" key="3">
    <source>
        <dbReference type="ARBA" id="ARBA00023163"/>
    </source>
</evidence>
<evidence type="ECO:0000313" key="6">
    <source>
        <dbReference type="Proteomes" id="UP000001955"/>
    </source>
</evidence>
<dbReference type="PANTHER" id="PTHR46796:SF2">
    <property type="entry name" value="TRANSCRIPTIONAL REGULATORY PROTEIN"/>
    <property type="match status" value="1"/>
</dbReference>
<proteinExistence type="predicted"/>
<dbReference type="SUPFAM" id="SSF46689">
    <property type="entry name" value="Homeodomain-like"/>
    <property type="match status" value="2"/>
</dbReference>
<feature type="domain" description="HTH araC/xylS-type" evidence="4">
    <location>
        <begin position="184"/>
        <end position="281"/>
    </location>
</feature>
<dbReference type="Pfam" id="PF02311">
    <property type="entry name" value="AraC_binding"/>
    <property type="match status" value="1"/>
</dbReference>
<dbReference type="SUPFAM" id="SSF51215">
    <property type="entry name" value="Regulatory protein AraC"/>
    <property type="match status" value="1"/>
</dbReference>
<dbReference type="HOGENOM" id="CLU_000445_88_16_6"/>
<dbReference type="InterPro" id="IPR003313">
    <property type="entry name" value="AraC-bd"/>
</dbReference>
<protein>
    <submittedName>
        <fullName evidence="5">Putative helix-turn-helix protein</fullName>
    </submittedName>
</protein>
<keyword evidence="3" id="KW-0804">Transcription</keyword>
<dbReference type="eggNOG" id="COG2207">
    <property type="taxonomic scope" value="Bacteria"/>
</dbReference>
<dbReference type="Pfam" id="PF12833">
    <property type="entry name" value="HTH_18"/>
    <property type="match status" value="1"/>
</dbReference>
<dbReference type="PATRIC" id="fig|630626.3.peg.3468"/>
<dbReference type="Proteomes" id="UP000001955">
    <property type="component" value="Chromosome"/>
</dbReference>
<dbReference type="EMBL" id="CP001560">
    <property type="protein sequence ID" value="AFJ48606.1"/>
    <property type="molecule type" value="Genomic_DNA"/>
</dbReference>
<dbReference type="PROSITE" id="PS01124">
    <property type="entry name" value="HTH_ARAC_FAMILY_2"/>
    <property type="match status" value="1"/>
</dbReference>
<dbReference type="InterPro" id="IPR050204">
    <property type="entry name" value="AraC_XylS_family_regulators"/>
</dbReference>
<organism evidence="5 6">
    <name type="scientific">Shimwellia blattae (strain ATCC 29907 / DSM 4481 / JCM 1650 / NBRC 105725 / CDC 9005-74)</name>
    <name type="common">Escherichia blattae</name>
    <dbReference type="NCBI Taxonomy" id="630626"/>
    <lineage>
        <taxon>Bacteria</taxon>
        <taxon>Pseudomonadati</taxon>
        <taxon>Pseudomonadota</taxon>
        <taxon>Gammaproteobacteria</taxon>
        <taxon>Enterobacterales</taxon>
        <taxon>Enterobacteriaceae</taxon>
        <taxon>Shimwellia</taxon>
    </lineage>
</organism>
<evidence type="ECO:0000256" key="1">
    <source>
        <dbReference type="ARBA" id="ARBA00023015"/>
    </source>
</evidence>
<dbReference type="SMART" id="SM00342">
    <property type="entry name" value="HTH_ARAC"/>
    <property type="match status" value="1"/>
</dbReference>
<reference evidence="5 6" key="1">
    <citation type="journal article" date="2012" name="J. Bacteriol.">
        <title>Complete genome sequence of the B12-producing Shimwellia blattae strain DSM 4481, isolated from a cockroach.</title>
        <authorList>
            <person name="Brzuszkiewicz E."/>
            <person name="Waschkowitz T."/>
            <person name="Wiezer A."/>
            <person name="Daniel R."/>
        </authorList>
    </citation>
    <scope>NUCLEOTIDE SEQUENCE [LARGE SCALE GENOMIC DNA]</scope>
    <source>
        <strain evidence="6">ATCC 29907 / DSM 4481 / JCM 1650 / NBRC 105725 / CDC 9005-74</strain>
    </source>
</reference>
<keyword evidence="2" id="KW-0238">DNA-binding</keyword>
<name>I2BDK2_SHIBC</name>
<dbReference type="InterPro" id="IPR018060">
    <property type="entry name" value="HTH_AraC"/>
</dbReference>
<dbReference type="STRING" id="630626.EBL_c35510"/>
<dbReference type="GO" id="GO:0003700">
    <property type="term" value="F:DNA-binding transcription factor activity"/>
    <property type="evidence" value="ECO:0007669"/>
    <property type="project" value="InterPro"/>
</dbReference>
<dbReference type="InterPro" id="IPR037923">
    <property type="entry name" value="HTH-like"/>
</dbReference>
<dbReference type="GO" id="GO:0043565">
    <property type="term" value="F:sequence-specific DNA binding"/>
    <property type="evidence" value="ECO:0007669"/>
    <property type="project" value="InterPro"/>
</dbReference>
<evidence type="ECO:0000259" key="4">
    <source>
        <dbReference type="PROSITE" id="PS01124"/>
    </source>
</evidence>
<accession>I2BDK2</accession>
<dbReference type="Gene3D" id="1.10.10.60">
    <property type="entry name" value="Homeodomain-like"/>
    <property type="match status" value="1"/>
</dbReference>